<dbReference type="EMBL" id="SDMP01000003">
    <property type="protein sequence ID" value="RYR64095.1"/>
    <property type="molecule type" value="Genomic_DNA"/>
</dbReference>
<keyword evidence="2" id="KW-0805">Transcription regulation</keyword>
<sequence>MEEEDEIQPQACKFPRLANGRTDPTNNAKIGAAWHHSSRIIRVSRASGGKDRHSKVMTSKGLRDRRVRLSVTTAIQFYDLQDRLGYDQPSKAVEWLIKSAQDAIAELPSLNTTFPETPKQPSDEKRGGAGADDADIDIEEQQKQKQNSQNMSLSKSACSSTSETSKGSGLSLSRPTSDEPAAALFHKAARQQQQQQQQQQWGSAPMDYFNQVLVGPSSSSRTHQHQHQIQLGHHTLAEAISFNNDQQQQQQHHYSFIPDQFMPAVVTSSHSHNHHHSAGDTDYNLNFTISPASVSASASGLAAYNNNRGTLQSNSPSHFLPHLQRFSLPMDGSTLPHPPLLRLLPSTTTNTISSHHPHLMAACTSTTAMEPAIPTTRANPRTHDLPATTLVEYEEQGVRASEPAFTKMDDDELMMIQCCHHHVLGIEGCSNDSTVQESTATIACMGMGGNLRSIMFWLRLLKLGALFKPYCICLPDAKWRRKADNCIVCRLRKDSSILQLFAQIIG</sequence>
<dbReference type="PANTHER" id="PTHR31072">
    <property type="entry name" value="TRANSCRIPTION FACTOR TCP4-RELATED"/>
    <property type="match status" value="1"/>
</dbReference>
<evidence type="ECO:0000256" key="2">
    <source>
        <dbReference type="ARBA" id="ARBA00023015"/>
    </source>
</evidence>
<keyword evidence="3" id="KW-0238">DNA-binding</keyword>
<proteinExistence type="predicted"/>
<reference evidence="8 9" key="1">
    <citation type="submission" date="2019-01" db="EMBL/GenBank/DDBJ databases">
        <title>Sequencing of cultivated peanut Arachis hypogaea provides insights into genome evolution and oil improvement.</title>
        <authorList>
            <person name="Chen X."/>
        </authorList>
    </citation>
    <scope>NUCLEOTIDE SEQUENCE [LARGE SCALE GENOMIC DNA]</scope>
    <source>
        <strain evidence="9">cv. Fuhuasheng</strain>
        <tissue evidence="8">Leaves</tissue>
    </source>
</reference>
<organism evidence="8 9">
    <name type="scientific">Arachis hypogaea</name>
    <name type="common">Peanut</name>
    <dbReference type="NCBI Taxonomy" id="3818"/>
    <lineage>
        <taxon>Eukaryota</taxon>
        <taxon>Viridiplantae</taxon>
        <taxon>Streptophyta</taxon>
        <taxon>Embryophyta</taxon>
        <taxon>Tracheophyta</taxon>
        <taxon>Spermatophyta</taxon>
        <taxon>Magnoliopsida</taxon>
        <taxon>eudicotyledons</taxon>
        <taxon>Gunneridae</taxon>
        <taxon>Pentapetalae</taxon>
        <taxon>rosids</taxon>
        <taxon>fabids</taxon>
        <taxon>Fabales</taxon>
        <taxon>Fabaceae</taxon>
        <taxon>Papilionoideae</taxon>
        <taxon>50 kb inversion clade</taxon>
        <taxon>dalbergioids sensu lato</taxon>
        <taxon>Dalbergieae</taxon>
        <taxon>Pterocarpus clade</taxon>
        <taxon>Arachis</taxon>
    </lineage>
</organism>
<dbReference type="InterPro" id="IPR005333">
    <property type="entry name" value="Transcription_factor_TCP"/>
</dbReference>
<evidence type="ECO:0000256" key="3">
    <source>
        <dbReference type="ARBA" id="ARBA00023125"/>
    </source>
</evidence>
<dbReference type="Proteomes" id="UP000289738">
    <property type="component" value="Chromosome A03"/>
</dbReference>
<comment type="subcellular location">
    <subcellularLocation>
        <location evidence="1">Nucleus</location>
    </subcellularLocation>
</comment>
<feature type="region of interest" description="Disordered" evidence="6">
    <location>
        <begin position="109"/>
        <end position="179"/>
    </location>
</feature>
<protein>
    <recommendedName>
        <fullName evidence="7">TCP domain-containing protein</fullName>
    </recommendedName>
</protein>
<evidence type="ECO:0000256" key="5">
    <source>
        <dbReference type="ARBA" id="ARBA00023242"/>
    </source>
</evidence>
<keyword evidence="9" id="KW-1185">Reference proteome</keyword>
<name>A0A445DLM8_ARAHY</name>
<evidence type="ECO:0000256" key="4">
    <source>
        <dbReference type="ARBA" id="ARBA00023163"/>
    </source>
</evidence>
<evidence type="ECO:0000313" key="9">
    <source>
        <dbReference type="Proteomes" id="UP000289738"/>
    </source>
</evidence>
<dbReference type="AlphaFoldDB" id="A0A445DLM8"/>
<dbReference type="Pfam" id="PF03634">
    <property type="entry name" value="TCP"/>
    <property type="match status" value="1"/>
</dbReference>
<dbReference type="GO" id="GO:0005634">
    <property type="term" value="C:nucleus"/>
    <property type="evidence" value="ECO:0007669"/>
    <property type="project" value="UniProtKB-SubCell"/>
</dbReference>
<evidence type="ECO:0000259" key="7">
    <source>
        <dbReference type="PROSITE" id="PS51369"/>
    </source>
</evidence>
<accession>A0A445DLM8</accession>
<evidence type="ECO:0000313" key="8">
    <source>
        <dbReference type="EMBL" id="RYR64095.1"/>
    </source>
</evidence>
<feature type="domain" description="TCP" evidence="7">
    <location>
        <begin position="49"/>
        <end position="107"/>
    </location>
</feature>
<dbReference type="PANTHER" id="PTHR31072:SF93">
    <property type="entry name" value="TRANSCRIPTION FACTOR TCP24"/>
    <property type="match status" value="1"/>
</dbReference>
<feature type="compositionally biased region" description="Low complexity" evidence="6">
    <location>
        <begin position="144"/>
        <end position="173"/>
    </location>
</feature>
<dbReference type="InterPro" id="IPR017887">
    <property type="entry name" value="TF_TCP_subgr"/>
</dbReference>
<keyword evidence="4" id="KW-0804">Transcription</keyword>
<dbReference type="GO" id="GO:0003700">
    <property type="term" value="F:DNA-binding transcription factor activity"/>
    <property type="evidence" value="ECO:0007669"/>
    <property type="project" value="InterPro"/>
</dbReference>
<dbReference type="GO" id="GO:0043565">
    <property type="term" value="F:sequence-specific DNA binding"/>
    <property type="evidence" value="ECO:0007669"/>
    <property type="project" value="TreeGrafter"/>
</dbReference>
<gene>
    <name evidence="8" type="ORF">Ahy_A03g010235</name>
</gene>
<keyword evidence="5" id="KW-0539">Nucleus</keyword>
<dbReference type="GO" id="GO:2000032">
    <property type="term" value="P:regulation of secondary shoot formation"/>
    <property type="evidence" value="ECO:0007669"/>
    <property type="project" value="TreeGrafter"/>
</dbReference>
<evidence type="ECO:0000256" key="1">
    <source>
        <dbReference type="ARBA" id="ARBA00004123"/>
    </source>
</evidence>
<comment type="caution">
    <text evidence="8">The sequence shown here is derived from an EMBL/GenBank/DDBJ whole genome shotgun (WGS) entry which is preliminary data.</text>
</comment>
<dbReference type="STRING" id="3818.A0A445DLM8"/>
<dbReference type="PROSITE" id="PS51369">
    <property type="entry name" value="TCP"/>
    <property type="match status" value="1"/>
</dbReference>
<evidence type="ECO:0000256" key="6">
    <source>
        <dbReference type="SAM" id="MobiDB-lite"/>
    </source>
</evidence>